<evidence type="ECO:0000256" key="1">
    <source>
        <dbReference type="ARBA" id="ARBA00023015"/>
    </source>
</evidence>
<dbReference type="Pfam" id="PF01381">
    <property type="entry name" value="HTH_3"/>
    <property type="match status" value="1"/>
</dbReference>
<sequence>MSSFAENLRAAMAERSLTQAELSKRTGISKSFISQYLSGKFKPREDKLSALAQALGTTKGALLGYESSNNSNSGSSDDVHKVPVYSADDPKNPWGEEYADTEHGSYRFYICRDDKNRPFVMFGDYLLVSIDEIGAAGLYAVVKEGIGDRVYFREFSDPRKEAADLDLRIIGRVCEIRRKMT</sequence>
<organism evidence="5 6">
    <name type="scientific">Ruminococcus albus SY3</name>
    <dbReference type="NCBI Taxonomy" id="1341156"/>
    <lineage>
        <taxon>Bacteria</taxon>
        <taxon>Bacillati</taxon>
        <taxon>Bacillota</taxon>
        <taxon>Clostridia</taxon>
        <taxon>Eubacteriales</taxon>
        <taxon>Oscillospiraceae</taxon>
        <taxon>Ruminococcus</taxon>
    </lineage>
</organism>
<dbReference type="EMBL" id="JEOB01000001">
    <property type="protein sequence ID" value="EXM40541.1"/>
    <property type="molecule type" value="Genomic_DNA"/>
</dbReference>
<dbReference type="RefSeq" id="WP_024857379.1">
    <property type="nucleotide sequence ID" value="NZ_JEOB01000001.1"/>
</dbReference>
<dbReference type="PANTHER" id="PTHR40661">
    <property type="match status" value="1"/>
</dbReference>
<keyword evidence="3" id="KW-0804">Transcription</keyword>
<dbReference type="SMART" id="SM00530">
    <property type="entry name" value="HTH_XRE"/>
    <property type="match status" value="1"/>
</dbReference>
<evidence type="ECO:0000256" key="3">
    <source>
        <dbReference type="ARBA" id="ARBA00023163"/>
    </source>
</evidence>
<feature type="domain" description="HTH cro/C1-type" evidence="4">
    <location>
        <begin position="8"/>
        <end position="62"/>
    </location>
</feature>
<dbReference type="Proteomes" id="UP000021369">
    <property type="component" value="Unassembled WGS sequence"/>
</dbReference>
<accession>A0A011VZ04</accession>
<dbReference type="Gene3D" id="1.10.260.40">
    <property type="entry name" value="lambda repressor-like DNA-binding domains"/>
    <property type="match status" value="1"/>
</dbReference>
<reference evidence="5 6" key="1">
    <citation type="submission" date="2013-06" db="EMBL/GenBank/DDBJ databases">
        <title>Rumen cellulosomics: divergent fiber-degrading strategies revealed by comparative genome-wide analysis of six Ruminococcal strains.</title>
        <authorList>
            <person name="Dassa B."/>
            <person name="Borovok I."/>
            <person name="Lamed R."/>
            <person name="Flint H."/>
            <person name="Yeoman C.J."/>
            <person name="White B."/>
            <person name="Bayer E.A."/>
        </authorList>
    </citation>
    <scope>NUCLEOTIDE SEQUENCE [LARGE SCALE GENOMIC DNA]</scope>
    <source>
        <strain evidence="5 6">SY3</strain>
    </source>
</reference>
<evidence type="ECO:0000259" key="4">
    <source>
        <dbReference type="PROSITE" id="PS50943"/>
    </source>
</evidence>
<dbReference type="GO" id="GO:0003677">
    <property type="term" value="F:DNA binding"/>
    <property type="evidence" value="ECO:0007669"/>
    <property type="project" value="UniProtKB-KW"/>
</dbReference>
<evidence type="ECO:0000313" key="5">
    <source>
        <dbReference type="EMBL" id="EXM40541.1"/>
    </source>
</evidence>
<gene>
    <name evidence="5" type="ORF">RASY3_01400</name>
</gene>
<keyword evidence="1" id="KW-0805">Transcription regulation</keyword>
<dbReference type="AlphaFoldDB" id="A0A011VZ04"/>
<dbReference type="InterPro" id="IPR001387">
    <property type="entry name" value="Cro/C1-type_HTH"/>
</dbReference>
<dbReference type="InterPro" id="IPR010982">
    <property type="entry name" value="Lambda_DNA-bd_dom_sf"/>
</dbReference>
<dbReference type="SUPFAM" id="SSF47413">
    <property type="entry name" value="lambda repressor-like DNA-binding domains"/>
    <property type="match status" value="1"/>
</dbReference>
<dbReference type="PANTHER" id="PTHR40661:SF1">
    <property type="entry name" value="HTH CRO_C1-TYPE DOMAIN-CONTAINING PROTEIN"/>
    <property type="match status" value="1"/>
</dbReference>
<dbReference type="PROSITE" id="PS50943">
    <property type="entry name" value="HTH_CROC1"/>
    <property type="match status" value="1"/>
</dbReference>
<dbReference type="CDD" id="cd00093">
    <property type="entry name" value="HTH_XRE"/>
    <property type="match status" value="1"/>
</dbReference>
<name>A0A011VZ04_RUMAL</name>
<keyword evidence="6" id="KW-1185">Reference proteome</keyword>
<evidence type="ECO:0000313" key="6">
    <source>
        <dbReference type="Proteomes" id="UP000021369"/>
    </source>
</evidence>
<evidence type="ECO:0000256" key="2">
    <source>
        <dbReference type="ARBA" id="ARBA00023125"/>
    </source>
</evidence>
<protein>
    <submittedName>
        <fullName evidence="5">DNA-binding protein</fullName>
    </submittedName>
</protein>
<proteinExistence type="predicted"/>
<dbReference type="OrthoDB" id="194368at2"/>
<comment type="caution">
    <text evidence="5">The sequence shown here is derived from an EMBL/GenBank/DDBJ whole genome shotgun (WGS) entry which is preliminary data.</text>
</comment>
<dbReference type="PATRIC" id="fig|1341156.4.peg.808"/>
<keyword evidence="2 5" id="KW-0238">DNA-binding</keyword>